<evidence type="ECO:0000313" key="1">
    <source>
        <dbReference type="Ensembl" id="ENSMAMP00000000878.1"/>
    </source>
</evidence>
<proteinExistence type="predicted"/>
<reference evidence="1" key="1">
    <citation type="submission" date="2025-08" db="UniProtKB">
        <authorList>
            <consortium name="Ensembl"/>
        </authorList>
    </citation>
    <scope>IDENTIFICATION</scope>
</reference>
<dbReference type="STRING" id="205130.ENSMAMP00000000878"/>
<keyword evidence="2" id="KW-1185">Reference proteome</keyword>
<dbReference type="Proteomes" id="UP000261640">
    <property type="component" value="Unplaced"/>
</dbReference>
<protein>
    <submittedName>
        <fullName evidence="1">Uncharacterized protein</fullName>
    </submittedName>
</protein>
<organism evidence="1 2">
    <name type="scientific">Mastacembelus armatus</name>
    <name type="common">zig-zag eel</name>
    <dbReference type="NCBI Taxonomy" id="205130"/>
    <lineage>
        <taxon>Eukaryota</taxon>
        <taxon>Metazoa</taxon>
        <taxon>Chordata</taxon>
        <taxon>Craniata</taxon>
        <taxon>Vertebrata</taxon>
        <taxon>Euteleostomi</taxon>
        <taxon>Actinopterygii</taxon>
        <taxon>Neopterygii</taxon>
        <taxon>Teleostei</taxon>
        <taxon>Neoteleostei</taxon>
        <taxon>Acanthomorphata</taxon>
        <taxon>Anabantaria</taxon>
        <taxon>Synbranchiformes</taxon>
        <taxon>Mastacembelidae</taxon>
        <taxon>Mastacembelus</taxon>
    </lineage>
</organism>
<dbReference type="AlphaFoldDB" id="A0A3Q3KJI1"/>
<sequence length="132" mass="14731">MLIVGIPTFSGIKTTFTDRILTFLADHIDNITYSMSAFANETIKGFYLLQANDKSHRLTLLKHEMALDYLLAKTGGLCLTLNLTGDACITLIPDNSDNMTNVIQNQPVYCPMLNWQQASTGRLTQQAAFRNK</sequence>
<name>A0A3Q3KJI1_9TELE</name>
<dbReference type="Ensembl" id="ENSMAMT00000000897.2">
    <property type="protein sequence ID" value="ENSMAMP00000000878.1"/>
    <property type="gene ID" value="ENSMAMG00000000633.2"/>
</dbReference>
<dbReference type="SUPFAM" id="SSF58069">
    <property type="entry name" value="Virus ectodomain"/>
    <property type="match status" value="1"/>
</dbReference>
<reference evidence="1" key="2">
    <citation type="submission" date="2025-09" db="UniProtKB">
        <authorList>
            <consortium name="Ensembl"/>
        </authorList>
    </citation>
    <scope>IDENTIFICATION</scope>
</reference>
<dbReference type="InParanoid" id="A0A3Q3KJI1"/>
<accession>A0A3Q3KJI1</accession>
<evidence type="ECO:0000313" key="2">
    <source>
        <dbReference type="Proteomes" id="UP000261640"/>
    </source>
</evidence>
<dbReference type="Gene3D" id="1.10.287.210">
    <property type="match status" value="1"/>
</dbReference>
<dbReference type="GeneTree" id="ENSGT00940000176865"/>